<name>D6ZE48_SEGRD</name>
<dbReference type="PANTHER" id="PTHR28259">
    <property type="entry name" value="FLUORIDE EXPORT PROTEIN 1-RELATED"/>
    <property type="match status" value="1"/>
</dbReference>
<keyword evidence="10" id="KW-0406">Ion transport</keyword>
<evidence type="ECO:0000256" key="5">
    <source>
        <dbReference type="ARBA" id="ARBA00023136"/>
    </source>
</evidence>
<keyword evidence="3 10" id="KW-0812">Transmembrane</keyword>
<feature type="binding site" evidence="10">
    <location>
        <position position="93"/>
    </location>
    <ligand>
        <name>Na(+)</name>
        <dbReference type="ChEBI" id="CHEBI:29101"/>
        <note>structural</note>
    </ligand>
</feature>
<keyword evidence="4 10" id="KW-1133">Transmembrane helix</keyword>
<feature type="transmembrane region" description="Helical" evidence="10">
    <location>
        <begin position="80"/>
        <end position="100"/>
    </location>
</feature>
<keyword evidence="10" id="KW-0997">Cell inner membrane</keyword>
<dbReference type="RefSeq" id="WP_013137784.1">
    <property type="nucleotide sequence ID" value="NC_014168.1"/>
</dbReference>
<dbReference type="GO" id="GO:0140114">
    <property type="term" value="P:cellular detoxification of fluoride"/>
    <property type="evidence" value="ECO:0007669"/>
    <property type="project" value="UniProtKB-UniRule"/>
</dbReference>
<comment type="activity regulation">
    <text evidence="10">Na(+) is not transported, but it plays an essential structural role and its presence is essential for fluoride channel function.</text>
</comment>
<evidence type="ECO:0000256" key="6">
    <source>
        <dbReference type="ARBA" id="ARBA00023303"/>
    </source>
</evidence>
<evidence type="ECO:0000256" key="9">
    <source>
        <dbReference type="ARBA" id="ARBA00049940"/>
    </source>
</evidence>
<accession>D6ZE48</accession>
<dbReference type="InterPro" id="IPR003691">
    <property type="entry name" value="FluC"/>
</dbReference>
<evidence type="ECO:0000256" key="4">
    <source>
        <dbReference type="ARBA" id="ARBA00022989"/>
    </source>
</evidence>
<keyword evidence="2 10" id="KW-1003">Cell membrane</keyword>
<dbReference type="GO" id="GO:0005886">
    <property type="term" value="C:plasma membrane"/>
    <property type="evidence" value="ECO:0007669"/>
    <property type="project" value="UniProtKB-SubCell"/>
</dbReference>
<evidence type="ECO:0000256" key="8">
    <source>
        <dbReference type="ARBA" id="ARBA00035585"/>
    </source>
</evidence>
<evidence type="ECO:0000256" key="10">
    <source>
        <dbReference type="HAMAP-Rule" id="MF_00454"/>
    </source>
</evidence>
<dbReference type="KEGG" id="srt:Srot_0849"/>
<feature type="transmembrane region" description="Helical" evidence="10">
    <location>
        <begin position="45"/>
        <end position="68"/>
    </location>
</feature>
<dbReference type="HOGENOM" id="CLU_114342_1_1_11"/>
<keyword evidence="6 10" id="KW-0407">Ion channel</keyword>
<dbReference type="EMBL" id="CP001958">
    <property type="protein sequence ID" value="ADG97328.1"/>
    <property type="molecule type" value="Genomic_DNA"/>
</dbReference>
<dbReference type="eggNOG" id="COG0239">
    <property type="taxonomic scope" value="Bacteria"/>
</dbReference>
<sequence>MPHTFRNAFAHMRADSLAAVAVGGAAGTSARYGLGLAIPAEPGGWPVATFTINIAGAFLLGALLATLTRVSLDARWRQRARLFLGTGVLGSFTTYSALALETDRLIGAGHTALGFGYLVASAAGGVAAAAGGGALVGFARPRETTRGPA</sequence>
<evidence type="ECO:0000256" key="2">
    <source>
        <dbReference type="ARBA" id="ARBA00022475"/>
    </source>
</evidence>
<keyword evidence="10" id="KW-0915">Sodium</keyword>
<evidence type="ECO:0000256" key="7">
    <source>
        <dbReference type="ARBA" id="ARBA00035120"/>
    </source>
</evidence>
<keyword evidence="5 10" id="KW-0472">Membrane</keyword>
<keyword evidence="10" id="KW-0813">Transport</keyword>
<proteinExistence type="inferred from homology"/>
<dbReference type="Proteomes" id="UP000002247">
    <property type="component" value="Chromosome"/>
</dbReference>
<dbReference type="STRING" id="640132.Srot_0849"/>
<keyword evidence="12" id="KW-1185">Reference proteome</keyword>
<protein>
    <recommendedName>
        <fullName evidence="10">Fluoride-specific ion channel FluC</fullName>
    </recommendedName>
</protein>
<feature type="transmembrane region" description="Helical" evidence="10">
    <location>
        <begin position="112"/>
        <end position="139"/>
    </location>
</feature>
<evidence type="ECO:0000313" key="11">
    <source>
        <dbReference type="EMBL" id="ADG97328.1"/>
    </source>
</evidence>
<comment type="similarity">
    <text evidence="7 10">Belongs to the fluoride channel Fluc/FEX (TC 1.A.43) family.</text>
</comment>
<comment type="subcellular location">
    <subcellularLocation>
        <location evidence="10">Cell inner membrane</location>
        <topology evidence="10">Multi-pass membrane protein</topology>
    </subcellularLocation>
    <subcellularLocation>
        <location evidence="1">Cell membrane</location>
        <topology evidence="1">Multi-pass membrane protein</topology>
    </subcellularLocation>
</comment>
<evidence type="ECO:0000256" key="3">
    <source>
        <dbReference type="ARBA" id="ARBA00022692"/>
    </source>
</evidence>
<reference evidence="11 12" key="1">
    <citation type="journal article" date="2010" name="Stand. Genomic Sci.">
        <title>Complete genome sequence of Segniliparus rotundus type strain (CDC 1076).</title>
        <authorList>
            <person name="Sikorski J."/>
            <person name="Lapidus A."/>
            <person name="Copeland A."/>
            <person name="Misra M."/>
            <person name="Glavina Del Rio T."/>
            <person name="Nolan M."/>
            <person name="Lucas S."/>
            <person name="Chen F."/>
            <person name="Tice H."/>
            <person name="Cheng J.F."/>
            <person name="Jando M."/>
            <person name="Schneider S."/>
            <person name="Bruce D."/>
            <person name="Goodwin L."/>
            <person name="Pitluck S."/>
            <person name="Liolios K."/>
            <person name="Mikhailova N."/>
            <person name="Pati A."/>
            <person name="Ivanova N."/>
            <person name="Mavromatis K."/>
            <person name="Chen A."/>
            <person name="Palaniappan K."/>
            <person name="Chertkov O."/>
            <person name="Land M."/>
            <person name="Hauser L."/>
            <person name="Chang Y.J."/>
            <person name="Jeffries C.D."/>
            <person name="Brettin T."/>
            <person name="Detter J.C."/>
            <person name="Han C."/>
            <person name="Rohde M."/>
            <person name="Goker M."/>
            <person name="Bristow J."/>
            <person name="Eisen J.A."/>
            <person name="Markowitz V."/>
            <person name="Hugenholtz P."/>
            <person name="Kyrpides N.C."/>
            <person name="Klenk H.P."/>
        </authorList>
    </citation>
    <scope>NUCLEOTIDE SEQUENCE [LARGE SCALE GENOMIC DNA]</scope>
    <source>
        <strain evidence="12">ATCC BAA-972 / CDC 1076 / CIP 108378 / DSM 44985 / JCM 13578</strain>
    </source>
</reference>
<keyword evidence="10" id="KW-0479">Metal-binding</keyword>
<dbReference type="GO" id="GO:0062054">
    <property type="term" value="F:fluoride channel activity"/>
    <property type="evidence" value="ECO:0007669"/>
    <property type="project" value="UniProtKB-UniRule"/>
</dbReference>
<gene>
    <name evidence="10" type="primary">fluC</name>
    <name evidence="10" type="synonym">crcB</name>
    <name evidence="11" type="ordered locus">Srot_0849</name>
</gene>
<comment type="function">
    <text evidence="9 10">Fluoride-specific ion channel. Important for reducing fluoride concentration in the cell, thus reducing its toxicity.</text>
</comment>
<evidence type="ECO:0000256" key="1">
    <source>
        <dbReference type="ARBA" id="ARBA00004651"/>
    </source>
</evidence>
<feature type="binding site" evidence="10">
    <location>
        <position position="90"/>
    </location>
    <ligand>
        <name>Na(+)</name>
        <dbReference type="ChEBI" id="CHEBI:29101"/>
        <note>structural</note>
    </ligand>
</feature>
<comment type="catalytic activity">
    <reaction evidence="8">
        <text>fluoride(in) = fluoride(out)</text>
        <dbReference type="Rhea" id="RHEA:76159"/>
        <dbReference type="ChEBI" id="CHEBI:17051"/>
    </reaction>
    <physiologicalReaction direction="left-to-right" evidence="8">
        <dbReference type="Rhea" id="RHEA:76160"/>
    </physiologicalReaction>
</comment>
<dbReference type="Pfam" id="PF02537">
    <property type="entry name" value="CRCB"/>
    <property type="match status" value="1"/>
</dbReference>
<dbReference type="HAMAP" id="MF_00454">
    <property type="entry name" value="FluC"/>
    <property type="match status" value="1"/>
</dbReference>
<dbReference type="GO" id="GO:0046872">
    <property type="term" value="F:metal ion binding"/>
    <property type="evidence" value="ECO:0007669"/>
    <property type="project" value="UniProtKB-KW"/>
</dbReference>
<dbReference type="PANTHER" id="PTHR28259:SF1">
    <property type="entry name" value="FLUORIDE EXPORT PROTEIN 1-RELATED"/>
    <property type="match status" value="1"/>
</dbReference>
<dbReference type="AlphaFoldDB" id="D6ZE48"/>
<organism evidence="11 12">
    <name type="scientific">Segniliparus rotundus (strain ATCC BAA-972 / CDC 1076 / CIP 108378 / DSM 44985 / JCM 13578)</name>
    <dbReference type="NCBI Taxonomy" id="640132"/>
    <lineage>
        <taxon>Bacteria</taxon>
        <taxon>Bacillati</taxon>
        <taxon>Actinomycetota</taxon>
        <taxon>Actinomycetes</taxon>
        <taxon>Mycobacteriales</taxon>
        <taxon>Segniliparaceae</taxon>
        <taxon>Segniliparus</taxon>
    </lineage>
</organism>
<evidence type="ECO:0000313" key="12">
    <source>
        <dbReference type="Proteomes" id="UP000002247"/>
    </source>
</evidence>